<keyword evidence="2" id="KW-1185">Reference proteome</keyword>
<dbReference type="AlphaFoldDB" id="A0A0V1HSF5"/>
<name>A0A0V1HSF5_9BILA</name>
<protein>
    <submittedName>
        <fullName evidence="1">Uncharacterized protein</fullName>
    </submittedName>
</protein>
<reference evidence="1 2" key="1">
    <citation type="submission" date="2015-01" db="EMBL/GenBank/DDBJ databases">
        <title>Evolution of Trichinella species and genotypes.</title>
        <authorList>
            <person name="Korhonen P.K."/>
            <person name="Edoardo P."/>
            <person name="Giuseppe L.R."/>
            <person name="Gasser R.B."/>
        </authorList>
    </citation>
    <scope>NUCLEOTIDE SEQUENCE [LARGE SCALE GENOMIC DNA]</scope>
    <source>
        <strain evidence="1">ISS1029</strain>
    </source>
</reference>
<dbReference type="Proteomes" id="UP000055024">
    <property type="component" value="Unassembled WGS sequence"/>
</dbReference>
<evidence type="ECO:0000313" key="1">
    <source>
        <dbReference type="EMBL" id="KRZ13678.1"/>
    </source>
</evidence>
<sequence length="89" mass="10148">MTVANIDRMPIPRINSYCECIQLFPGGHLYSTQQTGINVSSYKESHSKTLCSALCRQVATLHHGDIQATRASFDRPSLDHLWRRFGWLI</sequence>
<gene>
    <name evidence="1" type="ORF">T11_8886</name>
</gene>
<dbReference type="EMBL" id="JYDP01000030">
    <property type="protein sequence ID" value="KRZ13678.1"/>
    <property type="molecule type" value="Genomic_DNA"/>
</dbReference>
<proteinExistence type="predicted"/>
<evidence type="ECO:0000313" key="2">
    <source>
        <dbReference type="Proteomes" id="UP000055024"/>
    </source>
</evidence>
<comment type="caution">
    <text evidence="1">The sequence shown here is derived from an EMBL/GenBank/DDBJ whole genome shotgun (WGS) entry which is preliminary data.</text>
</comment>
<organism evidence="1 2">
    <name type="scientific">Trichinella zimbabwensis</name>
    <dbReference type="NCBI Taxonomy" id="268475"/>
    <lineage>
        <taxon>Eukaryota</taxon>
        <taxon>Metazoa</taxon>
        <taxon>Ecdysozoa</taxon>
        <taxon>Nematoda</taxon>
        <taxon>Enoplea</taxon>
        <taxon>Dorylaimia</taxon>
        <taxon>Trichinellida</taxon>
        <taxon>Trichinellidae</taxon>
        <taxon>Trichinella</taxon>
    </lineage>
</organism>
<accession>A0A0V1HSF5</accession>